<proteinExistence type="inferred from homology"/>
<sequence length="147" mass="16513">MHKTTIHYTTPPVASRRLRARPHIYARWKNFDELFLGCLPIHPQSLNSQLVVVRRPCPKLPFLFPPMCKFLLCVLAIFAPPLAVLFQEGCTCNLLINVLLTCLAIIPGTIHAWYLLCCVEERPTHVYIQTHTTTTGHGPAPPAYSAA</sequence>
<dbReference type="AlphaFoldDB" id="A0A8S1GZ79"/>
<feature type="transmembrane region" description="Helical" evidence="6">
    <location>
        <begin position="62"/>
        <end position="82"/>
    </location>
</feature>
<evidence type="ECO:0000256" key="1">
    <source>
        <dbReference type="ARBA" id="ARBA00004370"/>
    </source>
</evidence>
<evidence type="ECO:0000256" key="4">
    <source>
        <dbReference type="ARBA" id="ARBA00022989"/>
    </source>
</evidence>
<protein>
    <submittedName>
        <fullName evidence="7">Uncharacterized protein</fullName>
    </submittedName>
</protein>
<gene>
    <name evidence="7" type="ORF">CAUJ_LOCUS3637</name>
</gene>
<dbReference type="PANTHER" id="PTHR21659">
    <property type="entry name" value="HYDROPHOBIC PROTEIN RCI2 LOW TEMPERATURE AND SALT RESPONSIVE PROTEIN LTI6 -RELATED"/>
    <property type="match status" value="1"/>
</dbReference>
<keyword evidence="4 6" id="KW-1133">Transmembrane helix</keyword>
<accession>A0A8S1GZ79</accession>
<evidence type="ECO:0000256" key="5">
    <source>
        <dbReference type="ARBA" id="ARBA00023136"/>
    </source>
</evidence>
<dbReference type="Pfam" id="PF01679">
    <property type="entry name" value="Pmp3"/>
    <property type="match status" value="1"/>
</dbReference>
<evidence type="ECO:0000256" key="6">
    <source>
        <dbReference type="SAM" id="Phobius"/>
    </source>
</evidence>
<keyword evidence="3 6" id="KW-0812">Transmembrane</keyword>
<evidence type="ECO:0000256" key="3">
    <source>
        <dbReference type="ARBA" id="ARBA00022692"/>
    </source>
</evidence>
<dbReference type="GO" id="GO:0016020">
    <property type="term" value="C:membrane"/>
    <property type="evidence" value="ECO:0007669"/>
    <property type="project" value="UniProtKB-SubCell"/>
</dbReference>
<dbReference type="PANTHER" id="PTHR21659:SF42">
    <property type="entry name" value="UPF0057 MEMBRANE PROTEIN ZK632.10-RELATED"/>
    <property type="match status" value="1"/>
</dbReference>
<evidence type="ECO:0000256" key="2">
    <source>
        <dbReference type="ARBA" id="ARBA00009530"/>
    </source>
</evidence>
<keyword evidence="5 6" id="KW-0472">Membrane</keyword>
<evidence type="ECO:0000313" key="8">
    <source>
        <dbReference type="Proteomes" id="UP000835052"/>
    </source>
</evidence>
<dbReference type="InterPro" id="IPR000612">
    <property type="entry name" value="PMP3"/>
</dbReference>
<reference evidence="7" key="1">
    <citation type="submission" date="2020-10" db="EMBL/GenBank/DDBJ databases">
        <authorList>
            <person name="Kikuchi T."/>
        </authorList>
    </citation>
    <scope>NUCLEOTIDE SEQUENCE</scope>
    <source>
        <strain evidence="7">NKZ352</strain>
    </source>
</reference>
<dbReference type="EMBL" id="CAJGYM010000007">
    <property type="protein sequence ID" value="CAD6187718.1"/>
    <property type="molecule type" value="Genomic_DNA"/>
</dbReference>
<comment type="similarity">
    <text evidence="2">Belongs to the UPF0057 (PMP3) family.</text>
</comment>
<organism evidence="7 8">
    <name type="scientific">Caenorhabditis auriculariae</name>
    <dbReference type="NCBI Taxonomy" id="2777116"/>
    <lineage>
        <taxon>Eukaryota</taxon>
        <taxon>Metazoa</taxon>
        <taxon>Ecdysozoa</taxon>
        <taxon>Nematoda</taxon>
        <taxon>Chromadorea</taxon>
        <taxon>Rhabditida</taxon>
        <taxon>Rhabditina</taxon>
        <taxon>Rhabditomorpha</taxon>
        <taxon>Rhabditoidea</taxon>
        <taxon>Rhabditidae</taxon>
        <taxon>Peloderinae</taxon>
        <taxon>Caenorhabditis</taxon>
    </lineage>
</organism>
<comment type="caution">
    <text evidence="7">The sequence shown here is derived from an EMBL/GenBank/DDBJ whole genome shotgun (WGS) entry which is preliminary data.</text>
</comment>
<comment type="subcellular location">
    <subcellularLocation>
        <location evidence="1">Membrane</location>
    </subcellularLocation>
</comment>
<name>A0A8S1GZ79_9PELO</name>
<keyword evidence="8" id="KW-1185">Reference proteome</keyword>
<dbReference type="Proteomes" id="UP000835052">
    <property type="component" value="Unassembled WGS sequence"/>
</dbReference>
<evidence type="ECO:0000313" key="7">
    <source>
        <dbReference type="EMBL" id="CAD6187718.1"/>
    </source>
</evidence>
<dbReference type="OrthoDB" id="5912871at2759"/>
<feature type="transmembrane region" description="Helical" evidence="6">
    <location>
        <begin position="94"/>
        <end position="116"/>
    </location>
</feature>